<feature type="signal peptide" evidence="2">
    <location>
        <begin position="1"/>
        <end position="19"/>
    </location>
</feature>
<feature type="chain" id="PRO_5034683867" description="Phosphatidylethanolamine binding protein 4" evidence="2">
    <location>
        <begin position="20"/>
        <end position="312"/>
    </location>
</feature>
<protein>
    <recommendedName>
        <fullName evidence="5">Phosphatidylethanolamine binding protein 4</fullName>
    </recommendedName>
</protein>
<dbReference type="Pfam" id="PF01161">
    <property type="entry name" value="PBP"/>
    <property type="match status" value="1"/>
</dbReference>
<dbReference type="Gene3D" id="3.90.280.10">
    <property type="entry name" value="PEBP-like"/>
    <property type="match status" value="1"/>
</dbReference>
<evidence type="ECO:0000313" key="3">
    <source>
        <dbReference type="Ensembl" id="ENSPSTP00000011433.1"/>
    </source>
</evidence>
<keyword evidence="2" id="KW-0732">Signal</keyword>
<dbReference type="Ensembl" id="ENSPSTT00000011996.1">
    <property type="protein sequence ID" value="ENSPSTP00000011433.1"/>
    <property type="gene ID" value="ENSPSTG00000008036.1"/>
</dbReference>
<name>A0A8C9L9R7_PAVCR</name>
<feature type="compositionally biased region" description="Low complexity" evidence="1">
    <location>
        <begin position="214"/>
        <end position="224"/>
    </location>
</feature>
<proteinExistence type="predicted"/>
<evidence type="ECO:0000313" key="4">
    <source>
        <dbReference type="Proteomes" id="UP000694428"/>
    </source>
</evidence>
<evidence type="ECO:0000256" key="2">
    <source>
        <dbReference type="SAM" id="SignalP"/>
    </source>
</evidence>
<organism evidence="3 4">
    <name type="scientific">Pavo cristatus</name>
    <name type="common">Indian peafowl</name>
    <name type="synonym">Blue peafowl</name>
    <dbReference type="NCBI Taxonomy" id="9049"/>
    <lineage>
        <taxon>Eukaryota</taxon>
        <taxon>Metazoa</taxon>
        <taxon>Chordata</taxon>
        <taxon>Craniata</taxon>
        <taxon>Vertebrata</taxon>
        <taxon>Euteleostomi</taxon>
        <taxon>Archelosauria</taxon>
        <taxon>Archosauria</taxon>
        <taxon>Dinosauria</taxon>
        <taxon>Saurischia</taxon>
        <taxon>Theropoda</taxon>
        <taxon>Coelurosauria</taxon>
        <taxon>Aves</taxon>
        <taxon>Neognathae</taxon>
        <taxon>Galloanserae</taxon>
        <taxon>Galliformes</taxon>
        <taxon>Phasianidae</taxon>
        <taxon>Phasianinae</taxon>
        <taxon>Pavo</taxon>
    </lineage>
</organism>
<feature type="compositionally biased region" description="Low complexity" evidence="1">
    <location>
        <begin position="168"/>
        <end position="178"/>
    </location>
</feature>
<feature type="region of interest" description="Disordered" evidence="1">
    <location>
        <begin position="147"/>
        <end position="179"/>
    </location>
</feature>
<feature type="compositionally biased region" description="Basic residues" evidence="1">
    <location>
        <begin position="151"/>
        <end position="164"/>
    </location>
</feature>
<evidence type="ECO:0008006" key="5">
    <source>
        <dbReference type="Google" id="ProtNLM"/>
    </source>
</evidence>
<sequence length="312" mass="34200">MGLLAAVLLAALLPGTAWGAQALWPDEPSRICSFQSLGGKDSEFCRGNLEVIYPELGDVGCTYIPTCHQSRWRISREWGSPQVRYPQADKSKKYVVVLVDPDAPSRADPRSRFWRHWLLTDVPGAELRTGELRGRVLTEVNVVPGRAPNQCKKKRSTPAPRRRPAVGTTATSCACTSSPRANTSAWVPRSASLWAPGHCRASWSAFGSAPPWPRRSSSPNTTRIRGARTPRRSQPPPTPKSLCAAPLWGSPCTPKVPRLDASLLAGLNPRASAGTLHPALSSPDVTKRWHWAAVWEPPWLHPRSSLGKQNRN</sequence>
<dbReference type="PROSITE" id="PS01220">
    <property type="entry name" value="PBP"/>
    <property type="match status" value="1"/>
</dbReference>
<dbReference type="SUPFAM" id="SSF49777">
    <property type="entry name" value="PEBP-like"/>
    <property type="match status" value="1"/>
</dbReference>
<dbReference type="AlphaFoldDB" id="A0A8C9L9R7"/>
<feature type="region of interest" description="Disordered" evidence="1">
    <location>
        <begin position="206"/>
        <end position="242"/>
    </location>
</feature>
<dbReference type="InterPro" id="IPR036610">
    <property type="entry name" value="PEBP-like_sf"/>
</dbReference>
<reference evidence="3" key="1">
    <citation type="submission" date="2025-08" db="UniProtKB">
        <authorList>
            <consortium name="Ensembl"/>
        </authorList>
    </citation>
    <scope>IDENTIFICATION</scope>
</reference>
<keyword evidence="4" id="KW-1185">Reference proteome</keyword>
<dbReference type="Proteomes" id="UP000694428">
    <property type="component" value="Unplaced"/>
</dbReference>
<reference evidence="3" key="2">
    <citation type="submission" date="2025-09" db="UniProtKB">
        <authorList>
            <consortium name="Ensembl"/>
        </authorList>
    </citation>
    <scope>IDENTIFICATION</scope>
</reference>
<accession>A0A8C9L9R7</accession>
<evidence type="ECO:0000256" key="1">
    <source>
        <dbReference type="SAM" id="MobiDB-lite"/>
    </source>
</evidence>
<dbReference type="InterPro" id="IPR001858">
    <property type="entry name" value="Phosphatidylethanolamine-bd_CS"/>
</dbReference>
<dbReference type="InterPro" id="IPR008914">
    <property type="entry name" value="PEBP"/>
</dbReference>